<comment type="caution">
    <text evidence="2">The sequence shown here is derived from an EMBL/GenBank/DDBJ whole genome shotgun (WGS) entry which is preliminary data.</text>
</comment>
<keyword evidence="3" id="KW-1185">Reference proteome</keyword>
<evidence type="ECO:0000313" key="3">
    <source>
        <dbReference type="Proteomes" id="UP000325081"/>
    </source>
</evidence>
<proteinExistence type="predicted"/>
<dbReference type="EMBL" id="BKCP01004738">
    <property type="protein sequence ID" value="GER33364.1"/>
    <property type="molecule type" value="Genomic_DNA"/>
</dbReference>
<evidence type="ECO:0000256" key="1">
    <source>
        <dbReference type="SAM" id="MobiDB-lite"/>
    </source>
</evidence>
<gene>
    <name evidence="2" type="ORF">STAS_09495</name>
</gene>
<name>A0A5A7PKY1_STRAF</name>
<dbReference type="Proteomes" id="UP000325081">
    <property type="component" value="Unassembled WGS sequence"/>
</dbReference>
<protein>
    <submittedName>
        <fullName evidence="2">Dynamin-2</fullName>
    </submittedName>
</protein>
<feature type="region of interest" description="Disordered" evidence="1">
    <location>
        <begin position="243"/>
        <end position="263"/>
    </location>
</feature>
<evidence type="ECO:0000313" key="2">
    <source>
        <dbReference type="EMBL" id="GER33364.1"/>
    </source>
</evidence>
<sequence length="263" mass="28283">MRQSDDVDLTVGESTLISTGSLDGISGDGEAGSLLISSSSPSDLWVGLTIAVEHDRGRTDCRGGARQWWEWLDGGRRAAGRVLTGRHIGWDTAGATHNHHLSVPPPLIDTSHQPPPLRTAVKYRRPPQRPPAMAVVSYPTAESITDLAASATATSLCLISEFCHRAIAGSGPLRRVRGAPGCRGEAMMMMWRRRAAKRWSTARLTGSRAASSIGRWTWLNEAVSGIDAVNSVVELVGESQDHLNGTRLNRGKMSENRDDSGGN</sequence>
<dbReference type="AlphaFoldDB" id="A0A5A7PKY1"/>
<accession>A0A5A7PKY1</accession>
<reference evidence="3" key="1">
    <citation type="journal article" date="2019" name="Curr. Biol.">
        <title>Genome Sequence of Striga asiatica Provides Insight into the Evolution of Plant Parasitism.</title>
        <authorList>
            <person name="Yoshida S."/>
            <person name="Kim S."/>
            <person name="Wafula E.K."/>
            <person name="Tanskanen J."/>
            <person name="Kim Y.M."/>
            <person name="Honaas L."/>
            <person name="Yang Z."/>
            <person name="Spallek T."/>
            <person name="Conn C.E."/>
            <person name="Ichihashi Y."/>
            <person name="Cheong K."/>
            <person name="Cui S."/>
            <person name="Der J.P."/>
            <person name="Gundlach H."/>
            <person name="Jiao Y."/>
            <person name="Hori C."/>
            <person name="Ishida J.K."/>
            <person name="Kasahara H."/>
            <person name="Kiba T."/>
            <person name="Kim M.S."/>
            <person name="Koo N."/>
            <person name="Laohavisit A."/>
            <person name="Lee Y.H."/>
            <person name="Lumba S."/>
            <person name="McCourt P."/>
            <person name="Mortimer J.C."/>
            <person name="Mutuku J.M."/>
            <person name="Nomura T."/>
            <person name="Sasaki-Sekimoto Y."/>
            <person name="Seto Y."/>
            <person name="Wang Y."/>
            <person name="Wakatake T."/>
            <person name="Sakakibara H."/>
            <person name="Demura T."/>
            <person name="Yamaguchi S."/>
            <person name="Yoneyama K."/>
            <person name="Manabe R.I."/>
            <person name="Nelson D.C."/>
            <person name="Schulman A.H."/>
            <person name="Timko M.P."/>
            <person name="dePamphilis C.W."/>
            <person name="Choi D."/>
            <person name="Shirasu K."/>
        </authorList>
    </citation>
    <scope>NUCLEOTIDE SEQUENCE [LARGE SCALE GENOMIC DNA]</scope>
    <source>
        <strain evidence="3">cv. UVA1</strain>
    </source>
</reference>
<feature type="compositionally biased region" description="Basic and acidic residues" evidence="1">
    <location>
        <begin position="252"/>
        <end position="263"/>
    </location>
</feature>
<organism evidence="2 3">
    <name type="scientific">Striga asiatica</name>
    <name type="common">Asiatic witchweed</name>
    <name type="synonym">Buchnera asiatica</name>
    <dbReference type="NCBI Taxonomy" id="4170"/>
    <lineage>
        <taxon>Eukaryota</taxon>
        <taxon>Viridiplantae</taxon>
        <taxon>Streptophyta</taxon>
        <taxon>Embryophyta</taxon>
        <taxon>Tracheophyta</taxon>
        <taxon>Spermatophyta</taxon>
        <taxon>Magnoliopsida</taxon>
        <taxon>eudicotyledons</taxon>
        <taxon>Gunneridae</taxon>
        <taxon>Pentapetalae</taxon>
        <taxon>asterids</taxon>
        <taxon>lamiids</taxon>
        <taxon>Lamiales</taxon>
        <taxon>Orobanchaceae</taxon>
        <taxon>Buchnereae</taxon>
        <taxon>Striga</taxon>
    </lineage>
</organism>